<evidence type="ECO:0000313" key="2">
    <source>
        <dbReference type="Proteomes" id="UP000030742"/>
    </source>
</evidence>
<dbReference type="EMBL" id="KI207416">
    <property type="protein sequence ID" value="ERL95675.1"/>
    <property type="molecule type" value="Genomic_DNA"/>
</dbReference>
<proteinExistence type="predicted"/>
<sequence length="102" mass="11489">MATMMYPSITKSQSMRAKRKSAVELLAESKPFYVKSEIVRDNTQQLPSRPQSNVGGYGTYNRSKSVNVTGTCSYSKTVNFPQCNYLVVDCKQEVIRDFSDMA</sequence>
<evidence type="ECO:0000313" key="1">
    <source>
        <dbReference type="EMBL" id="ERL95675.1"/>
    </source>
</evidence>
<organism evidence="1 2">
    <name type="scientific">Dendroctonus ponderosae</name>
    <name type="common">Mountain pine beetle</name>
    <dbReference type="NCBI Taxonomy" id="77166"/>
    <lineage>
        <taxon>Eukaryota</taxon>
        <taxon>Metazoa</taxon>
        <taxon>Ecdysozoa</taxon>
        <taxon>Arthropoda</taxon>
        <taxon>Hexapoda</taxon>
        <taxon>Insecta</taxon>
        <taxon>Pterygota</taxon>
        <taxon>Neoptera</taxon>
        <taxon>Endopterygota</taxon>
        <taxon>Coleoptera</taxon>
        <taxon>Polyphaga</taxon>
        <taxon>Cucujiformia</taxon>
        <taxon>Curculionidae</taxon>
        <taxon>Scolytinae</taxon>
        <taxon>Dendroctonus</taxon>
    </lineage>
</organism>
<gene>
    <name evidence="1" type="ORF">D910_00105</name>
</gene>
<dbReference type="Proteomes" id="UP000030742">
    <property type="component" value="Unassembled WGS sequence"/>
</dbReference>
<dbReference type="OrthoDB" id="10028183at2759"/>
<feature type="non-terminal residue" evidence="1">
    <location>
        <position position="102"/>
    </location>
</feature>
<reference evidence="1 2" key="1">
    <citation type="journal article" date="2013" name="Genome Biol.">
        <title>Draft genome of the mountain pine beetle, Dendroctonus ponderosae Hopkins, a major forest pest.</title>
        <authorList>
            <person name="Keeling C.I."/>
            <person name="Yuen M.M."/>
            <person name="Liao N.Y."/>
            <person name="Docking T.R."/>
            <person name="Chan S.K."/>
            <person name="Taylor G.A."/>
            <person name="Palmquist D.L."/>
            <person name="Jackman S.D."/>
            <person name="Nguyen A."/>
            <person name="Li M."/>
            <person name="Henderson H."/>
            <person name="Janes J.K."/>
            <person name="Zhao Y."/>
            <person name="Pandoh P."/>
            <person name="Moore R."/>
            <person name="Sperling F.A."/>
            <person name="Huber D.P."/>
            <person name="Birol I."/>
            <person name="Jones S.J."/>
            <person name="Bohlmann J."/>
        </authorList>
    </citation>
    <scope>NUCLEOTIDE SEQUENCE</scope>
</reference>
<dbReference type="AlphaFoldDB" id="U4UZ96"/>
<protein>
    <submittedName>
        <fullName evidence="1">Uncharacterized protein</fullName>
    </submittedName>
</protein>
<accession>U4UZ96</accession>
<name>U4UZ96_DENPD</name>